<dbReference type="Proteomes" id="UP000654257">
    <property type="component" value="Unassembled WGS sequence"/>
</dbReference>
<accession>A0A917G330</accession>
<sequence length="195" mass="20476">MDPRPLYRSALDWTAGLAAAVTEEQMSLPTPCSEFDVRALIGHLVGTVRRGHAAASGRDVMAVNVDLHDLADPAGDLAAAAAASLAAWDADDSLLDAMITVPWGTVPGRGVLFGYLNETLVHGWDLAVSTGQSAEADPAVVGVVAGVFPQFLPADIRDADDVPFGRVVEPRPDAGPTERLANWSGRDSAEWLTHA</sequence>
<evidence type="ECO:0000313" key="4">
    <source>
        <dbReference type="Proteomes" id="UP000654257"/>
    </source>
</evidence>
<evidence type="ECO:0000313" key="3">
    <source>
        <dbReference type="EMBL" id="GGG20729.1"/>
    </source>
</evidence>
<feature type="region of interest" description="Disordered" evidence="1">
    <location>
        <begin position="167"/>
        <end position="195"/>
    </location>
</feature>
<dbReference type="SUPFAM" id="SSF109854">
    <property type="entry name" value="DinB/YfiT-like putative metalloenzymes"/>
    <property type="match status" value="1"/>
</dbReference>
<dbReference type="InterPro" id="IPR034660">
    <property type="entry name" value="DinB/YfiT-like"/>
</dbReference>
<evidence type="ECO:0000259" key="2">
    <source>
        <dbReference type="Pfam" id="PF11716"/>
    </source>
</evidence>
<evidence type="ECO:0000256" key="1">
    <source>
        <dbReference type="SAM" id="MobiDB-lite"/>
    </source>
</evidence>
<dbReference type="NCBIfam" id="TIGR03083">
    <property type="entry name" value="maleylpyruvate isomerase family mycothiol-dependent enzyme"/>
    <property type="match status" value="1"/>
</dbReference>
<protein>
    <submittedName>
        <fullName evidence="3">TIGR03086 family protein</fullName>
    </submittedName>
</protein>
<feature type="domain" description="Mycothiol-dependent maleylpyruvate isomerase metal-binding" evidence="2">
    <location>
        <begin position="9"/>
        <end position="127"/>
    </location>
</feature>
<dbReference type="InterPro" id="IPR017517">
    <property type="entry name" value="Maleyloyr_isom"/>
</dbReference>
<gene>
    <name evidence="3" type="ORF">GCM10007304_38280</name>
</gene>
<reference evidence="3" key="2">
    <citation type="submission" date="2020-09" db="EMBL/GenBank/DDBJ databases">
        <authorList>
            <person name="Sun Q."/>
            <person name="Sedlacek I."/>
        </authorList>
    </citation>
    <scope>NUCLEOTIDE SEQUENCE</scope>
    <source>
        <strain evidence="3">CCM 7905</strain>
    </source>
</reference>
<dbReference type="Gene3D" id="1.20.120.450">
    <property type="entry name" value="dinb family like domain"/>
    <property type="match status" value="1"/>
</dbReference>
<reference evidence="3" key="1">
    <citation type="journal article" date="2014" name="Int. J. Syst. Evol. Microbiol.">
        <title>Complete genome sequence of Corynebacterium casei LMG S-19264T (=DSM 44701T), isolated from a smear-ripened cheese.</title>
        <authorList>
            <consortium name="US DOE Joint Genome Institute (JGI-PGF)"/>
            <person name="Walter F."/>
            <person name="Albersmeier A."/>
            <person name="Kalinowski J."/>
            <person name="Ruckert C."/>
        </authorList>
    </citation>
    <scope>NUCLEOTIDE SEQUENCE</scope>
    <source>
        <strain evidence="3">CCM 7905</strain>
    </source>
</reference>
<dbReference type="RefSeq" id="WP_188546482.1">
    <property type="nucleotide sequence ID" value="NZ_BMCU01000004.1"/>
</dbReference>
<dbReference type="GO" id="GO:0046872">
    <property type="term" value="F:metal ion binding"/>
    <property type="evidence" value="ECO:0007669"/>
    <property type="project" value="InterPro"/>
</dbReference>
<dbReference type="EMBL" id="BMCU01000004">
    <property type="protein sequence ID" value="GGG20729.1"/>
    <property type="molecule type" value="Genomic_DNA"/>
</dbReference>
<keyword evidence="4" id="KW-1185">Reference proteome</keyword>
<comment type="caution">
    <text evidence="3">The sequence shown here is derived from an EMBL/GenBank/DDBJ whole genome shotgun (WGS) entry which is preliminary data.</text>
</comment>
<dbReference type="InterPro" id="IPR024344">
    <property type="entry name" value="MDMPI_metal-binding"/>
</dbReference>
<dbReference type="AlphaFoldDB" id="A0A917G330"/>
<name>A0A917G330_9NOCA</name>
<proteinExistence type="predicted"/>
<organism evidence="3 4">
    <name type="scientific">Rhodococcoides trifolii</name>
    <dbReference type="NCBI Taxonomy" id="908250"/>
    <lineage>
        <taxon>Bacteria</taxon>
        <taxon>Bacillati</taxon>
        <taxon>Actinomycetota</taxon>
        <taxon>Actinomycetes</taxon>
        <taxon>Mycobacteriales</taxon>
        <taxon>Nocardiaceae</taxon>
        <taxon>Rhodococcoides</taxon>
    </lineage>
</organism>
<dbReference type="NCBIfam" id="TIGR03086">
    <property type="entry name" value="TIGR03086 family metal-binding protein"/>
    <property type="match status" value="1"/>
</dbReference>
<dbReference type="InterPro" id="IPR017520">
    <property type="entry name" value="CHP03086"/>
</dbReference>
<dbReference type="Pfam" id="PF11716">
    <property type="entry name" value="MDMPI_N"/>
    <property type="match status" value="1"/>
</dbReference>